<name>A0A0F9MGH2_9ZZZZ</name>
<reference evidence="1" key="1">
    <citation type="journal article" date="2015" name="Nature">
        <title>Complex archaea that bridge the gap between prokaryotes and eukaryotes.</title>
        <authorList>
            <person name="Spang A."/>
            <person name="Saw J.H."/>
            <person name="Jorgensen S.L."/>
            <person name="Zaremba-Niedzwiedzka K."/>
            <person name="Martijn J."/>
            <person name="Lind A.E."/>
            <person name="van Eijk R."/>
            <person name="Schleper C."/>
            <person name="Guy L."/>
            <person name="Ettema T.J."/>
        </authorList>
    </citation>
    <scope>NUCLEOTIDE SEQUENCE</scope>
</reference>
<protein>
    <submittedName>
        <fullName evidence="1">Uncharacterized protein</fullName>
    </submittedName>
</protein>
<accession>A0A0F9MGH2</accession>
<evidence type="ECO:0000313" key="1">
    <source>
        <dbReference type="EMBL" id="KKM68217.1"/>
    </source>
</evidence>
<organism evidence="1">
    <name type="scientific">marine sediment metagenome</name>
    <dbReference type="NCBI Taxonomy" id="412755"/>
    <lineage>
        <taxon>unclassified sequences</taxon>
        <taxon>metagenomes</taxon>
        <taxon>ecological metagenomes</taxon>
    </lineage>
</organism>
<sequence length="106" mass="11096">MPVLDPPVPLSAVFAAGPSTLTLTFSHPLVGPQAGDPGNWFIRFDNFERIVTGVAINPGNVVLDTAMGGILFGDDAVSYSPPPFNIISDTAKPTRAPAFAEFPVTV</sequence>
<dbReference type="AlphaFoldDB" id="A0A0F9MGH2"/>
<gene>
    <name evidence="1" type="ORF">LCGC14_1463120</name>
</gene>
<proteinExistence type="predicted"/>
<dbReference type="EMBL" id="LAZR01010208">
    <property type="protein sequence ID" value="KKM68217.1"/>
    <property type="molecule type" value="Genomic_DNA"/>
</dbReference>
<comment type="caution">
    <text evidence="1">The sequence shown here is derived from an EMBL/GenBank/DDBJ whole genome shotgun (WGS) entry which is preliminary data.</text>
</comment>